<dbReference type="CDD" id="cd07521">
    <property type="entry name" value="HAD_FCP1-like"/>
    <property type="match status" value="1"/>
</dbReference>
<sequence length="563" mass="63652">MLSRAILPLVRARPVPSATRLSIAAAQRPRWYAKNSKPKVPYKLPGSSKSSKPEQSELPSESASESTPQQQDYSPHQTEFAESTKNTPPQSTDTAAGDSETKPGQPSSQQEYSPHQTEFETAAPGQDAAEARQPQKPLPDLTQGIPSTLAAELEAARSKKRGSTSLNLTEDPSRADDFDAGDIGGDIPKDGYVSSLDRRRQRMANVMYVLFLLGGIAGTMYLGRNWDSEEEAKAHPDAPSGWGLGLFYNRIKARLNDITKYYRDPAFEKLLPDEDPSMRQPYTLVLSLEDLLVHSEWTREHGWRVAKRPGVDYFLRYLNQYYELVLFTSVPSMMADQVLRKLDPYRIIRWPLFREATKYENGEYIKDLSYLNRDLSKVILIDTVEAHARKQPENAIILPKWKGDPKDKSLVALIPFLEYVAGMGIEDVRPVLKSFEGTYIPEEFARREKIMREKFEKQLAEEQARRPRRGVGKLASLLGLKPRSSLDGEQSAAEGLEQGKMLWDQIRERGQKNYQLMEEEIRKNGEKWLAEMAAEEEKARQEQMKSMKGSLTSFFGIGGGDSK</sequence>
<keyword evidence="7 15" id="KW-0653">Protein transport</keyword>
<dbReference type="GO" id="GO:0005744">
    <property type="term" value="C:TIM23 mitochondrial import inner membrane translocase complex"/>
    <property type="evidence" value="ECO:0007669"/>
    <property type="project" value="UniProtKB-UniRule"/>
</dbReference>
<dbReference type="InterPro" id="IPR036412">
    <property type="entry name" value="HAD-like_sf"/>
</dbReference>
<dbReference type="Pfam" id="PF03031">
    <property type="entry name" value="NIF"/>
    <property type="match status" value="1"/>
</dbReference>
<evidence type="ECO:0000256" key="12">
    <source>
        <dbReference type="ARBA" id="ARBA00023136"/>
    </source>
</evidence>
<feature type="region of interest" description="Disordered" evidence="16">
    <location>
        <begin position="539"/>
        <end position="563"/>
    </location>
</feature>
<keyword evidence="5" id="KW-0812">Transmembrane</keyword>
<keyword evidence="8 15" id="KW-0809">Transit peptide</keyword>
<evidence type="ECO:0000256" key="11">
    <source>
        <dbReference type="ARBA" id="ARBA00023128"/>
    </source>
</evidence>
<keyword evidence="9" id="KW-1133">Transmembrane helix</keyword>
<evidence type="ECO:0000256" key="2">
    <source>
        <dbReference type="ARBA" id="ARBA00006344"/>
    </source>
</evidence>
<dbReference type="InterPro" id="IPR050365">
    <property type="entry name" value="TIM50"/>
</dbReference>
<evidence type="ECO:0000313" key="19">
    <source>
        <dbReference type="Proteomes" id="UP000053958"/>
    </source>
</evidence>
<feature type="compositionally biased region" description="Polar residues" evidence="16">
    <location>
        <begin position="57"/>
        <end position="94"/>
    </location>
</feature>
<dbReference type="GO" id="GO:0015031">
    <property type="term" value="P:protein transport"/>
    <property type="evidence" value="ECO:0007669"/>
    <property type="project" value="UniProtKB-KW"/>
</dbReference>
<reference evidence="18 19" key="1">
    <citation type="submission" date="2015-04" db="EMBL/GenBank/DDBJ databases">
        <authorList>
            <person name="Heijne W.H."/>
            <person name="Fedorova N.D."/>
            <person name="Nierman W.C."/>
            <person name="Vollebregt A.W."/>
            <person name="Zhao Z."/>
            <person name="Wu L."/>
            <person name="Kumar M."/>
            <person name="Stam H."/>
            <person name="van den Berg M.A."/>
            <person name="Pel H.J."/>
        </authorList>
    </citation>
    <scope>NUCLEOTIDE SEQUENCE [LARGE SCALE GENOMIC DNA]</scope>
    <source>
        <strain evidence="18 19">CBS 393.64</strain>
    </source>
</reference>
<dbReference type="SUPFAM" id="SSF56784">
    <property type="entry name" value="HAD-like"/>
    <property type="match status" value="1"/>
</dbReference>
<dbReference type="GeneID" id="25315735"/>
<dbReference type="RefSeq" id="XP_013329206.1">
    <property type="nucleotide sequence ID" value="XM_013473752.1"/>
</dbReference>
<comment type="similarity">
    <text evidence="2 15">Belongs to the TIM50 family.</text>
</comment>
<comment type="caution">
    <text evidence="18">The sequence shown here is derived from an EMBL/GenBank/DDBJ whole genome shotgun (WGS) entry which is preliminary data.</text>
</comment>
<keyword evidence="19" id="KW-1185">Reference proteome</keyword>
<evidence type="ECO:0000256" key="13">
    <source>
        <dbReference type="ARBA" id="ARBA00059797"/>
    </source>
</evidence>
<evidence type="ECO:0000256" key="7">
    <source>
        <dbReference type="ARBA" id="ARBA00022927"/>
    </source>
</evidence>
<evidence type="ECO:0000259" key="17">
    <source>
        <dbReference type="PROSITE" id="PS50969"/>
    </source>
</evidence>
<feature type="region of interest" description="Disordered" evidence="16">
    <location>
        <begin position="25"/>
        <end position="182"/>
    </location>
</feature>
<dbReference type="SMART" id="SM00577">
    <property type="entry name" value="CPDc"/>
    <property type="match status" value="1"/>
</dbReference>
<comment type="function">
    <text evidence="13">Essential component of the TIM23 complex, a complex that mediates the translocation of transit peptide-containing proteins across the mitochondrial inner membrane. Required to direct preproteins in transit and direct them to the channel protein TIM23, and possibly facilitates transfer of the translocating proteins from the TOM complex to the TIM23 complex.</text>
</comment>
<evidence type="ECO:0000256" key="6">
    <source>
        <dbReference type="ARBA" id="ARBA00022792"/>
    </source>
</evidence>
<comment type="subunit">
    <text evidence="14">Component of the TIM23 complex, at least composed of TIM23/timX, TIM17/timQ, tim50 and TIM21/timU. Interacts with preproteins in transit.</text>
</comment>
<evidence type="ECO:0000256" key="1">
    <source>
        <dbReference type="ARBA" id="ARBA00004434"/>
    </source>
</evidence>
<dbReference type="EMBL" id="LASV01000135">
    <property type="protein sequence ID" value="KKA22594.1"/>
    <property type="molecule type" value="Genomic_DNA"/>
</dbReference>
<name>A0A0F4YWH3_RASE3</name>
<keyword evidence="12" id="KW-0472">Membrane</keyword>
<evidence type="ECO:0000256" key="3">
    <source>
        <dbReference type="ARBA" id="ARBA00020799"/>
    </source>
</evidence>
<dbReference type="InterPro" id="IPR023214">
    <property type="entry name" value="HAD_sf"/>
</dbReference>
<keyword evidence="10 15" id="KW-0811">Translocation</keyword>
<keyword evidence="6" id="KW-0999">Mitochondrion inner membrane</keyword>
<evidence type="ECO:0000256" key="5">
    <source>
        <dbReference type="ARBA" id="ARBA00022692"/>
    </source>
</evidence>
<gene>
    <name evidence="18" type="ORF">T310_3385</name>
</gene>
<evidence type="ECO:0000256" key="16">
    <source>
        <dbReference type="SAM" id="MobiDB-lite"/>
    </source>
</evidence>
<feature type="domain" description="FCP1 homology" evidence="17">
    <location>
        <begin position="277"/>
        <end position="420"/>
    </location>
</feature>
<evidence type="ECO:0000256" key="10">
    <source>
        <dbReference type="ARBA" id="ARBA00023010"/>
    </source>
</evidence>
<dbReference type="FunFam" id="3.40.50.1000:FF:000019">
    <property type="entry name" value="Mitochondrial import inner membrane translocase subunit TIM50"/>
    <property type="match status" value="1"/>
</dbReference>
<evidence type="ECO:0000313" key="18">
    <source>
        <dbReference type="EMBL" id="KKA22594.1"/>
    </source>
</evidence>
<keyword evidence="4 15" id="KW-0813">Transport</keyword>
<dbReference type="PANTHER" id="PTHR12210">
    <property type="entry name" value="DULLARD PROTEIN PHOSPHATASE"/>
    <property type="match status" value="1"/>
</dbReference>
<dbReference type="AlphaFoldDB" id="A0A0F4YWH3"/>
<dbReference type="Gene3D" id="3.40.50.1000">
    <property type="entry name" value="HAD superfamily/HAD-like"/>
    <property type="match status" value="1"/>
</dbReference>
<evidence type="ECO:0000256" key="9">
    <source>
        <dbReference type="ARBA" id="ARBA00022989"/>
    </source>
</evidence>
<feature type="compositionally biased region" description="Polar residues" evidence="16">
    <location>
        <begin position="102"/>
        <end position="116"/>
    </location>
</feature>
<proteinExistence type="inferred from homology"/>
<organism evidence="18 19">
    <name type="scientific">Rasamsonia emersonii (strain ATCC 16479 / CBS 393.64 / IMI 116815)</name>
    <dbReference type="NCBI Taxonomy" id="1408163"/>
    <lineage>
        <taxon>Eukaryota</taxon>
        <taxon>Fungi</taxon>
        <taxon>Dikarya</taxon>
        <taxon>Ascomycota</taxon>
        <taxon>Pezizomycotina</taxon>
        <taxon>Eurotiomycetes</taxon>
        <taxon>Eurotiomycetidae</taxon>
        <taxon>Eurotiales</taxon>
        <taxon>Trichocomaceae</taxon>
        <taxon>Rasamsonia</taxon>
    </lineage>
</organism>
<accession>A0A0F4YWH3</accession>
<evidence type="ECO:0000256" key="8">
    <source>
        <dbReference type="ARBA" id="ARBA00022946"/>
    </source>
</evidence>
<dbReference type="InterPro" id="IPR004274">
    <property type="entry name" value="FCP1_dom"/>
</dbReference>
<dbReference type="STRING" id="1408163.A0A0F4YWH3"/>
<comment type="subcellular location">
    <subcellularLocation>
        <location evidence="1 15">Mitochondrion inner membrane</location>
        <topology evidence="1 15">Single-pass membrane protein</topology>
    </subcellularLocation>
</comment>
<protein>
    <recommendedName>
        <fullName evidence="3 15">Mitochondrial import inner membrane translocase subunit TIM50</fullName>
    </recommendedName>
</protein>
<evidence type="ECO:0000256" key="4">
    <source>
        <dbReference type="ARBA" id="ARBA00022448"/>
    </source>
</evidence>
<dbReference type="PROSITE" id="PS50969">
    <property type="entry name" value="FCP1"/>
    <property type="match status" value="1"/>
</dbReference>
<dbReference type="OrthoDB" id="287041at2759"/>
<evidence type="ECO:0000256" key="15">
    <source>
        <dbReference type="RuleBase" id="RU365079"/>
    </source>
</evidence>
<dbReference type="Proteomes" id="UP000053958">
    <property type="component" value="Unassembled WGS sequence"/>
</dbReference>
<keyword evidence="11 15" id="KW-0496">Mitochondrion</keyword>
<evidence type="ECO:0000256" key="14">
    <source>
        <dbReference type="ARBA" id="ARBA00061871"/>
    </source>
</evidence>